<evidence type="ECO:0000256" key="11">
    <source>
        <dbReference type="ARBA" id="ARBA00022917"/>
    </source>
</evidence>
<evidence type="ECO:0000256" key="10">
    <source>
        <dbReference type="ARBA" id="ARBA00022884"/>
    </source>
</evidence>
<dbReference type="InterPro" id="IPR051309">
    <property type="entry name" value="ABCF_ATPase"/>
</dbReference>
<dbReference type="FunFam" id="3.40.50.300:FF:000183">
    <property type="entry name" value="ABC transporter ATP-binding protein yjjK"/>
    <property type="match status" value="1"/>
</dbReference>
<dbReference type="FunFam" id="3.40.50.300:FF:000011">
    <property type="entry name" value="Putative ABC transporter ATP-binding component"/>
    <property type="match status" value="1"/>
</dbReference>
<dbReference type="InterPro" id="IPR032781">
    <property type="entry name" value="ABC_tran_Xtn"/>
</dbReference>
<keyword evidence="9" id="KW-0810">Translation regulation</keyword>
<dbReference type="Proteomes" id="UP000431304">
    <property type="component" value="Unassembled WGS sequence"/>
</dbReference>
<dbReference type="SUPFAM" id="SSF52540">
    <property type="entry name" value="P-loop containing nucleoside triphosphate hydrolases"/>
    <property type="match status" value="2"/>
</dbReference>
<dbReference type="InterPro" id="IPR003593">
    <property type="entry name" value="AAA+_ATPase"/>
</dbReference>
<dbReference type="Pfam" id="PF00005">
    <property type="entry name" value="ABC_tran"/>
    <property type="match status" value="2"/>
</dbReference>
<keyword evidence="12" id="KW-0175">Coiled coil</keyword>
<dbReference type="InterPro" id="IPR032524">
    <property type="entry name" value="ABC_tran_C"/>
</dbReference>
<keyword evidence="2" id="KW-0963">Cytoplasm</keyword>
<dbReference type="GO" id="GO:0005524">
    <property type="term" value="F:ATP binding"/>
    <property type="evidence" value="ECO:0007669"/>
    <property type="project" value="UniProtKB-KW"/>
</dbReference>
<dbReference type="GO" id="GO:0000049">
    <property type="term" value="F:tRNA binding"/>
    <property type="evidence" value="ECO:0007669"/>
    <property type="project" value="UniProtKB-KW"/>
</dbReference>
<feature type="domain" description="ABC transporter" evidence="13">
    <location>
        <begin position="4"/>
        <end position="218"/>
    </location>
</feature>
<keyword evidence="5" id="KW-0677">Repeat</keyword>
<dbReference type="RefSeq" id="WP_154314033.1">
    <property type="nucleotide sequence ID" value="NZ_WKRA01000001.1"/>
</dbReference>
<dbReference type="GO" id="GO:0003677">
    <property type="term" value="F:DNA binding"/>
    <property type="evidence" value="ECO:0007669"/>
    <property type="project" value="InterPro"/>
</dbReference>
<dbReference type="InterPro" id="IPR037118">
    <property type="entry name" value="Val-tRNA_synth_C_sf"/>
</dbReference>
<proteinExistence type="inferred from homology"/>
<dbReference type="AlphaFoldDB" id="A0A844DXL5"/>
<keyword evidence="4" id="KW-0699">rRNA-binding</keyword>
<evidence type="ECO:0000256" key="12">
    <source>
        <dbReference type="SAM" id="Coils"/>
    </source>
</evidence>
<keyword evidence="8 14" id="KW-0067">ATP-binding</keyword>
<dbReference type="PROSITE" id="PS50893">
    <property type="entry name" value="ABC_TRANSPORTER_2"/>
    <property type="match status" value="2"/>
</dbReference>
<dbReference type="GO" id="GO:0016887">
    <property type="term" value="F:ATP hydrolysis activity"/>
    <property type="evidence" value="ECO:0007669"/>
    <property type="project" value="InterPro"/>
</dbReference>
<keyword evidence="7" id="KW-0378">Hydrolase</keyword>
<dbReference type="Gene3D" id="3.40.50.300">
    <property type="entry name" value="P-loop containing nucleotide triphosphate hydrolases"/>
    <property type="match status" value="2"/>
</dbReference>
<evidence type="ECO:0000256" key="4">
    <source>
        <dbReference type="ARBA" id="ARBA00022730"/>
    </source>
</evidence>
<organism evidence="14 15">
    <name type="scientific">Eubacterium ramulus</name>
    <dbReference type="NCBI Taxonomy" id="39490"/>
    <lineage>
        <taxon>Bacteria</taxon>
        <taxon>Bacillati</taxon>
        <taxon>Bacillota</taxon>
        <taxon>Clostridia</taxon>
        <taxon>Eubacteriales</taxon>
        <taxon>Eubacteriaceae</taxon>
        <taxon>Eubacterium</taxon>
    </lineage>
</organism>
<gene>
    <name evidence="14" type="ORF">GKE72_00075</name>
</gene>
<keyword evidence="11" id="KW-0648">Protein biosynthesis</keyword>
<feature type="coiled-coil region" evidence="12">
    <location>
        <begin position="558"/>
        <end position="609"/>
    </location>
</feature>
<keyword evidence="10" id="KW-0694">RNA-binding</keyword>
<evidence type="ECO:0000256" key="8">
    <source>
        <dbReference type="ARBA" id="ARBA00022840"/>
    </source>
</evidence>
<keyword evidence="3" id="KW-0820">tRNA-binding</keyword>
<evidence type="ECO:0000256" key="9">
    <source>
        <dbReference type="ARBA" id="ARBA00022845"/>
    </source>
</evidence>
<feature type="domain" description="ABC transporter" evidence="13">
    <location>
        <begin position="282"/>
        <end position="507"/>
    </location>
</feature>
<evidence type="ECO:0000313" key="14">
    <source>
        <dbReference type="EMBL" id="MSD14496.1"/>
    </source>
</evidence>
<evidence type="ECO:0000256" key="1">
    <source>
        <dbReference type="ARBA" id="ARBA00005868"/>
    </source>
</evidence>
<keyword evidence="6" id="KW-0547">Nucleotide-binding</keyword>
<evidence type="ECO:0000256" key="5">
    <source>
        <dbReference type="ARBA" id="ARBA00022737"/>
    </source>
</evidence>
<dbReference type="GO" id="GO:0006412">
    <property type="term" value="P:translation"/>
    <property type="evidence" value="ECO:0007669"/>
    <property type="project" value="UniProtKB-KW"/>
</dbReference>
<evidence type="ECO:0000256" key="6">
    <source>
        <dbReference type="ARBA" id="ARBA00022741"/>
    </source>
</evidence>
<reference evidence="14 15" key="1">
    <citation type="journal article" date="2019" name="Nat. Med.">
        <title>A library of human gut bacterial isolates paired with longitudinal multiomics data enables mechanistic microbiome research.</title>
        <authorList>
            <person name="Poyet M."/>
            <person name="Groussin M."/>
            <person name="Gibbons S.M."/>
            <person name="Avila-Pacheco J."/>
            <person name="Jiang X."/>
            <person name="Kearney S.M."/>
            <person name="Perrotta A.R."/>
            <person name="Berdy B."/>
            <person name="Zhao S."/>
            <person name="Lieberman T.D."/>
            <person name="Swanson P.K."/>
            <person name="Smith M."/>
            <person name="Roesemann S."/>
            <person name="Alexander J.E."/>
            <person name="Rich S.A."/>
            <person name="Livny J."/>
            <person name="Vlamakis H."/>
            <person name="Clish C."/>
            <person name="Bullock K."/>
            <person name="Deik A."/>
            <person name="Scott J."/>
            <person name="Pierce K.A."/>
            <person name="Xavier R.J."/>
            <person name="Alm E.J."/>
        </authorList>
    </citation>
    <scope>NUCLEOTIDE SEQUENCE [LARGE SCALE GENOMIC DNA]</scope>
    <source>
        <strain evidence="14 15">BIOML-A3</strain>
    </source>
</reference>
<dbReference type="GO" id="GO:0019843">
    <property type="term" value="F:rRNA binding"/>
    <property type="evidence" value="ECO:0007669"/>
    <property type="project" value="UniProtKB-KW"/>
</dbReference>
<comment type="caution">
    <text evidence="14">The sequence shown here is derived from an EMBL/GenBank/DDBJ whole genome shotgun (WGS) entry which is preliminary data.</text>
</comment>
<dbReference type="Pfam" id="PF16326">
    <property type="entry name" value="ABC_tran_CTD"/>
    <property type="match status" value="1"/>
</dbReference>
<accession>A0A844DXL5</accession>
<dbReference type="PROSITE" id="PS00211">
    <property type="entry name" value="ABC_TRANSPORTER_1"/>
    <property type="match status" value="2"/>
</dbReference>
<name>A0A844DXL5_EUBRA</name>
<evidence type="ECO:0000259" key="13">
    <source>
        <dbReference type="PROSITE" id="PS50893"/>
    </source>
</evidence>
<sequence length="624" mass="70553">MNLLSLENITKAYTERVLLDGASFFLQEGEKVGIIGINGTGKSTLLKLAAGLEEPDTGSCTKANHVVIRYLPQTPEFDDSCTVWEHVEKKISESTQWDMEGEAKSMLRTLGIVRLEQKISELSGGQRKRLALAEILMQPCDILVLDEPTNHLDHAMAAWLEDYLKRWRGSLIMVTHDRYFLDSVSNRIVEIDKGKIYSYDTNYSGFLELKAQREEMEAATERKRQSILRVELEWVKRGARARSTKQKARLERYEEMKNQHGPQSDGQVSMSSITTRMGNTTIEIDGISKSYGGHTFIRDFSYIFLKNDRVGFVGTNGCGKTTLMKLLAGREEPDSGSIKVGQTIRIGYYSQEIETSKEAGIAYMDPKMRVIDYIRETAEFVRTEDGLISASAMLERFLFPPQAQYSLIGKLSGGERRRLNLLRVLMESPNVLILDEPTNDLDISTLTILEDYLDHYQGIVIVVSHDRYFLDRTVNRIFAFEDGGVLRQYEGGYTDYALKAGESAQCNLSVQDGIISSAAGGTEGADTGSEAGGRAAYENYRANRERKLKFSYKEKQEYETIEQDILDLEEKLESLDAEMAANATNSKRLSELAAEREQTEADLEHKMERWEYLEELAEKIDAQG</sequence>
<dbReference type="Gene3D" id="1.10.287.380">
    <property type="entry name" value="Valyl-tRNA synthetase, C-terminal domain"/>
    <property type="match status" value="1"/>
</dbReference>
<dbReference type="PANTHER" id="PTHR42855">
    <property type="entry name" value="ABC TRANSPORTER ATP-BINDING SUBUNIT"/>
    <property type="match status" value="1"/>
</dbReference>
<dbReference type="PANTHER" id="PTHR42855:SF1">
    <property type="entry name" value="ABC TRANSPORTER DOMAIN-CONTAINING PROTEIN"/>
    <property type="match status" value="1"/>
</dbReference>
<dbReference type="SMART" id="SM00382">
    <property type="entry name" value="AAA"/>
    <property type="match status" value="2"/>
</dbReference>
<dbReference type="CDD" id="cd03221">
    <property type="entry name" value="ABCF_EF-3"/>
    <property type="match status" value="2"/>
</dbReference>
<dbReference type="Pfam" id="PF12848">
    <property type="entry name" value="ABC_tran_Xtn"/>
    <property type="match status" value="1"/>
</dbReference>
<protein>
    <submittedName>
        <fullName evidence="14">ATP-binding cassette domain-containing protein</fullName>
    </submittedName>
</protein>
<dbReference type="EMBL" id="WKRA01000001">
    <property type="protein sequence ID" value="MSD14496.1"/>
    <property type="molecule type" value="Genomic_DNA"/>
</dbReference>
<evidence type="ECO:0000256" key="7">
    <source>
        <dbReference type="ARBA" id="ARBA00022801"/>
    </source>
</evidence>
<comment type="similarity">
    <text evidence="1">Belongs to the ABC transporter superfamily. ABCF family. Translational throttle EttA subfamily.</text>
</comment>
<dbReference type="GO" id="GO:0006417">
    <property type="term" value="P:regulation of translation"/>
    <property type="evidence" value="ECO:0007669"/>
    <property type="project" value="UniProtKB-KW"/>
</dbReference>
<dbReference type="InterPro" id="IPR017871">
    <property type="entry name" value="ABC_transporter-like_CS"/>
</dbReference>
<dbReference type="InterPro" id="IPR003439">
    <property type="entry name" value="ABC_transporter-like_ATP-bd"/>
</dbReference>
<dbReference type="InterPro" id="IPR027417">
    <property type="entry name" value="P-loop_NTPase"/>
</dbReference>
<evidence type="ECO:0000256" key="2">
    <source>
        <dbReference type="ARBA" id="ARBA00022490"/>
    </source>
</evidence>
<evidence type="ECO:0000256" key="3">
    <source>
        <dbReference type="ARBA" id="ARBA00022555"/>
    </source>
</evidence>
<evidence type="ECO:0000313" key="15">
    <source>
        <dbReference type="Proteomes" id="UP000431304"/>
    </source>
</evidence>